<evidence type="ECO:0000256" key="1">
    <source>
        <dbReference type="ARBA" id="ARBA00022737"/>
    </source>
</evidence>
<evidence type="ECO:0000313" key="5">
    <source>
        <dbReference type="Proteomes" id="UP000244005"/>
    </source>
</evidence>
<dbReference type="AlphaFoldDB" id="A0A2R6X515"/>
<evidence type="ECO:0000256" key="3">
    <source>
        <dbReference type="PROSITE-ProRule" id="PRU00023"/>
    </source>
</evidence>
<dbReference type="PANTHER" id="PTHR24161:SF85">
    <property type="entry name" value="PALMITOYLTRANSFERASE HIP14"/>
    <property type="match status" value="1"/>
</dbReference>
<proteinExistence type="predicted"/>
<dbReference type="PROSITE" id="PS50297">
    <property type="entry name" value="ANK_REP_REGION"/>
    <property type="match status" value="1"/>
</dbReference>
<evidence type="ECO:0000313" key="4">
    <source>
        <dbReference type="EMBL" id="PTQ41194.1"/>
    </source>
</evidence>
<reference evidence="5" key="1">
    <citation type="journal article" date="2017" name="Cell">
        <title>Insights into land plant evolution garnered from the Marchantia polymorpha genome.</title>
        <authorList>
            <person name="Bowman J.L."/>
            <person name="Kohchi T."/>
            <person name="Yamato K.T."/>
            <person name="Jenkins J."/>
            <person name="Shu S."/>
            <person name="Ishizaki K."/>
            <person name="Yamaoka S."/>
            <person name="Nishihama R."/>
            <person name="Nakamura Y."/>
            <person name="Berger F."/>
            <person name="Adam C."/>
            <person name="Aki S.S."/>
            <person name="Althoff F."/>
            <person name="Araki T."/>
            <person name="Arteaga-Vazquez M.A."/>
            <person name="Balasubrmanian S."/>
            <person name="Barry K."/>
            <person name="Bauer D."/>
            <person name="Boehm C.R."/>
            <person name="Briginshaw L."/>
            <person name="Caballero-Perez J."/>
            <person name="Catarino B."/>
            <person name="Chen F."/>
            <person name="Chiyoda S."/>
            <person name="Chovatia M."/>
            <person name="Davies K.M."/>
            <person name="Delmans M."/>
            <person name="Demura T."/>
            <person name="Dierschke T."/>
            <person name="Dolan L."/>
            <person name="Dorantes-Acosta A.E."/>
            <person name="Eklund D.M."/>
            <person name="Florent S.N."/>
            <person name="Flores-Sandoval E."/>
            <person name="Fujiyama A."/>
            <person name="Fukuzawa H."/>
            <person name="Galik B."/>
            <person name="Grimanelli D."/>
            <person name="Grimwood J."/>
            <person name="Grossniklaus U."/>
            <person name="Hamada T."/>
            <person name="Haseloff J."/>
            <person name="Hetherington A.J."/>
            <person name="Higo A."/>
            <person name="Hirakawa Y."/>
            <person name="Hundley H.N."/>
            <person name="Ikeda Y."/>
            <person name="Inoue K."/>
            <person name="Inoue S.I."/>
            <person name="Ishida S."/>
            <person name="Jia Q."/>
            <person name="Kakita M."/>
            <person name="Kanazawa T."/>
            <person name="Kawai Y."/>
            <person name="Kawashima T."/>
            <person name="Kennedy M."/>
            <person name="Kinose K."/>
            <person name="Kinoshita T."/>
            <person name="Kohara Y."/>
            <person name="Koide E."/>
            <person name="Komatsu K."/>
            <person name="Kopischke S."/>
            <person name="Kubo M."/>
            <person name="Kyozuka J."/>
            <person name="Lagercrantz U."/>
            <person name="Lin S.S."/>
            <person name="Lindquist E."/>
            <person name="Lipzen A.M."/>
            <person name="Lu C.W."/>
            <person name="De Luna E."/>
            <person name="Martienssen R.A."/>
            <person name="Minamino N."/>
            <person name="Mizutani M."/>
            <person name="Mizutani M."/>
            <person name="Mochizuki N."/>
            <person name="Monte I."/>
            <person name="Mosher R."/>
            <person name="Nagasaki H."/>
            <person name="Nakagami H."/>
            <person name="Naramoto S."/>
            <person name="Nishitani K."/>
            <person name="Ohtani M."/>
            <person name="Okamoto T."/>
            <person name="Okumura M."/>
            <person name="Phillips J."/>
            <person name="Pollak B."/>
            <person name="Reinders A."/>
            <person name="Rovekamp M."/>
            <person name="Sano R."/>
            <person name="Sawa S."/>
            <person name="Schmid M.W."/>
            <person name="Shirakawa M."/>
            <person name="Solano R."/>
            <person name="Spunde A."/>
            <person name="Suetsugu N."/>
            <person name="Sugano S."/>
            <person name="Sugiyama A."/>
            <person name="Sun R."/>
            <person name="Suzuki Y."/>
            <person name="Takenaka M."/>
            <person name="Takezawa D."/>
            <person name="Tomogane H."/>
            <person name="Tsuzuki M."/>
            <person name="Ueda T."/>
            <person name="Umeda M."/>
            <person name="Ward J.M."/>
            <person name="Watanabe Y."/>
            <person name="Yazaki K."/>
            <person name="Yokoyama R."/>
            <person name="Yoshitake Y."/>
            <person name="Yotsui I."/>
            <person name="Zachgo S."/>
            <person name="Schmutz J."/>
        </authorList>
    </citation>
    <scope>NUCLEOTIDE SEQUENCE [LARGE SCALE GENOMIC DNA]</scope>
    <source>
        <strain evidence="5">Tak-1</strain>
    </source>
</reference>
<gene>
    <name evidence="4" type="ORF">MARPO_0035s0006</name>
</gene>
<organism evidence="4 5">
    <name type="scientific">Marchantia polymorpha</name>
    <name type="common">Common liverwort</name>
    <name type="synonym">Marchantia aquatica</name>
    <dbReference type="NCBI Taxonomy" id="3197"/>
    <lineage>
        <taxon>Eukaryota</taxon>
        <taxon>Viridiplantae</taxon>
        <taxon>Streptophyta</taxon>
        <taxon>Embryophyta</taxon>
        <taxon>Marchantiophyta</taxon>
        <taxon>Marchantiopsida</taxon>
        <taxon>Marchantiidae</taxon>
        <taxon>Marchantiales</taxon>
        <taxon>Marchantiaceae</taxon>
        <taxon>Marchantia</taxon>
    </lineage>
</organism>
<dbReference type="Gene3D" id="1.25.40.20">
    <property type="entry name" value="Ankyrin repeat-containing domain"/>
    <property type="match status" value="1"/>
</dbReference>
<keyword evidence="2 3" id="KW-0040">ANK repeat</keyword>
<keyword evidence="5" id="KW-1185">Reference proteome</keyword>
<accession>A0A2R6X515</accession>
<feature type="repeat" description="ANK" evidence="3">
    <location>
        <begin position="103"/>
        <end position="125"/>
    </location>
</feature>
<dbReference type="Proteomes" id="UP000244005">
    <property type="component" value="Unassembled WGS sequence"/>
</dbReference>
<sequence>MEEFGKELDPLSGVSGKEELRILQFFGSPSTLEALVSPLSGLDINAAKYDFLTLLSSRPNIVNTNEEYETRRTALMVASSTGYTKAVELLIHHKADIFIIDAEGLSCLHLAVAGGHLDVVRVLLNTMEVIMTAKDTAPVRQDFIHTTGQMNTSQK</sequence>
<feature type="repeat" description="ANK" evidence="3">
    <location>
        <begin position="70"/>
        <end position="102"/>
    </location>
</feature>
<dbReference type="Pfam" id="PF12796">
    <property type="entry name" value="Ank_2"/>
    <property type="match status" value="1"/>
</dbReference>
<keyword evidence="1" id="KW-0677">Repeat</keyword>
<dbReference type="PANTHER" id="PTHR24161">
    <property type="entry name" value="ANK_REP_REGION DOMAIN-CONTAINING PROTEIN-RELATED"/>
    <property type="match status" value="1"/>
</dbReference>
<dbReference type="InterPro" id="IPR002110">
    <property type="entry name" value="Ankyrin_rpt"/>
</dbReference>
<dbReference type="InterPro" id="IPR036770">
    <property type="entry name" value="Ankyrin_rpt-contain_sf"/>
</dbReference>
<dbReference type="EMBL" id="KZ772707">
    <property type="protein sequence ID" value="PTQ41194.1"/>
    <property type="molecule type" value="Genomic_DNA"/>
</dbReference>
<protein>
    <submittedName>
        <fullName evidence="4">Uncharacterized protein</fullName>
    </submittedName>
</protein>
<dbReference type="PROSITE" id="PS50088">
    <property type="entry name" value="ANK_REPEAT"/>
    <property type="match status" value="2"/>
</dbReference>
<dbReference type="OrthoDB" id="20872at2759"/>
<evidence type="ECO:0000256" key="2">
    <source>
        <dbReference type="ARBA" id="ARBA00023043"/>
    </source>
</evidence>
<name>A0A2R6X515_MARPO</name>
<dbReference type="SUPFAM" id="SSF48403">
    <property type="entry name" value="Ankyrin repeat"/>
    <property type="match status" value="1"/>
</dbReference>
<dbReference type="SMART" id="SM00248">
    <property type="entry name" value="ANK"/>
    <property type="match status" value="2"/>
</dbReference>